<dbReference type="RefSeq" id="WP_251973132.1">
    <property type="nucleotide sequence ID" value="NZ_AP025730.1"/>
</dbReference>
<dbReference type="Proteomes" id="UP001057498">
    <property type="component" value="Chromosome"/>
</dbReference>
<name>A0ABM7YKV5_9BURK</name>
<accession>A0ABM7YKV5</accession>
<gene>
    <name evidence="2" type="ORF">CATMQ487_20350</name>
</gene>
<evidence type="ECO:0000313" key="3">
    <source>
        <dbReference type="Proteomes" id="UP001057498"/>
    </source>
</evidence>
<dbReference type="InterPro" id="IPR012902">
    <property type="entry name" value="N_methyl_site"/>
</dbReference>
<dbReference type="Pfam" id="PF16074">
    <property type="entry name" value="PilW"/>
    <property type="match status" value="1"/>
</dbReference>
<evidence type="ECO:0000313" key="2">
    <source>
        <dbReference type="EMBL" id="BDI05065.1"/>
    </source>
</evidence>
<dbReference type="PROSITE" id="PS00409">
    <property type="entry name" value="PROKAR_NTER_METHYL"/>
    <property type="match status" value="1"/>
</dbReference>
<evidence type="ECO:0000256" key="1">
    <source>
        <dbReference type="SAM" id="Phobius"/>
    </source>
</evidence>
<reference evidence="2" key="1">
    <citation type="submission" date="2022-04" db="EMBL/GenBank/DDBJ databases">
        <title>Whole genome sequence of Sphaerotilus sp. FB-5.</title>
        <authorList>
            <person name="Takeda M."/>
            <person name="Narihara S."/>
            <person name="Akimoto M."/>
            <person name="Akimoto R."/>
            <person name="Nishiyashiki S."/>
            <person name="Murakami T."/>
        </authorList>
    </citation>
    <scope>NUCLEOTIDE SEQUENCE</scope>
    <source>
        <strain evidence="2">FB-5</strain>
    </source>
</reference>
<keyword evidence="1" id="KW-0472">Membrane</keyword>
<keyword evidence="3" id="KW-1185">Reference proteome</keyword>
<feature type="transmembrane region" description="Helical" evidence="1">
    <location>
        <begin position="20"/>
        <end position="45"/>
    </location>
</feature>
<dbReference type="EMBL" id="AP025730">
    <property type="protein sequence ID" value="BDI05065.1"/>
    <property type="molecule type" value="Genomic_DNA"/>
</dbReference>
<proteinExistence type="predicted"/>
<sequence>MTMARPPSPPSRQPQWLRQAGVSLIELMVGLTIGLLAVLVITQVVRLYESQKRNTTGGADAQINGAVALHSLQRDLQMSGWGLTNTNSAGCRMRYKLLAEPTAELVLASVVIEDGASGAPDILTLMRGNGKGFAVPLKIKGHFRNAAAFDLDGATNVDIQLGDLLLAVPKTYTEGSNWCALFNVSAAPDPANLLVVPHATGSTGAWNHDGATNPDAGSGLAIYPGATAGAVAFEAGSYIVDLGQLVMTRYRLAGKGLQTMQRRFGAASTTTQWPSDTSWTDLQPQIVDLQAVYGKDTTTPPDNVADVWDATAPTTAQGWARIVALRVVVVARSTHYEKEVVTVARPSTANCALGPTATGNYPVWSPAGDGTWACLGVDRLTDWQHFHYKTFETVVPLRNMLWQS</sequence>
<protein>
    <recommendedName>
        <fullName evidence="4">Type IV pilus assembly protein PilW</fullName>
    </recommendedName>
</protein>
<keyword evidence="1" id="KW-0812">Transmembrane</keyword>
<keyword evidence="1" id="KW-1133">Transmembrane helix</keyword>
<evidence type="ECO:0008006" key="4">
    <source>
        <dbReference type="Google" id="ProtNLM"/>
    </source>
</evidence>
<organism evidence="2 3">
    <name type="scientific">Sphaerotilus microaerophilus</name>
    <dbReference type="NCBI Taxonomy" id="2914710"/>
    <lineage>
        <taxon>Bacteria</taxon>
        <taxon>Pseudomonadati</taxon>
        <taxon>Pseudomonadota</taxon>
        <taxon>Betaproteobacteria</taxon>
        <taxon>Burkholderiales</taxon>
        <taxon>Sphaerotilaceae</taxon>
        <taxon>Sphaerotilus</taxon>
    </lineage>
</organism>
<dbReference type="Pfam" id="PF07963">
    <property type="entry name" value="N_methyl"/>
    <property type="match status" value="1"/>
</dbReference>
<dbReference type="InterPro" id="IPR032092">
    <property type="entry name" value="PilW"/>
</dbReference>